<evidence type="ECO:0000313" key="3">
    <source>
        <dbReference type="Proteomes" id="UP000051450"/>
    </source>
</evidence>
<dbReference type="Proteomes" id="UP000051450">
    <property type="component" value="Unassembled WGS sequence"/>
</dbReference>
<dbReference type="STRING" id="1423719.FC66_GL001502"/>
<dbReference type="InterPro" id="IPR036291">
    <property type="entry name" value="NAD(P)-bd_dom_sf"/>
</dbReference>
<dbReference type="RefSeq" id="WP_057974552.1">
    <property type="nucleotide sequence ID" value="NZ_AZDI01000009.1"/>
</dbReference>
<sequence>MSWAVIFGASGDIGQMIARQLADAGWSLTMHYYQNEQVITTLTDELRKNYPKQDFLPLQFDMTTADVEAVTSQLFAVDALIFAEGTTSYHLFNEAPMADLEKMMKMQVQTPLALIQKLEPKLALNHFGRIIFIGSIYGGVGSPMEVLYSTVKGALSAFSNAYSKEVASLGITVNVVAPGAVDTKMNQQFSEETKKIISNEIPIGRFAHPEEIGFWVKQLLAKEAGYLTGQTIYVSGGWLK</sequence>
<dbReference type="CDD" id="cd05233">
    <property type="entry name" value="SDR_c"/>
    <property type="match status" value="1"/>
</dbReference>
<accession>A0A0R1HIS0</accession>
<dbReference type="NCBIfam" id="NF047420">
    <property type="entry name" value="EF_P_mod_YmfI"/>
    <property type="match status" value="1"/>
</dbReference>
<dbReference type="PANTHER" id="PTHR42879:SF2">
    <property type="entry name" value="3-OXOACYL-[ACYL-CARRIER-PROTEIN] REDUCTASE FABG"/>
    <property type="match status" value="1"/>
</dbReference>
<comment type="caution">
    <text evidence="2">The sequence shown here is derived from an EMBL/GenBank/DDBJ whole genome shotgun (WGS) entry which is preliminary data.</text>
</comment>
<dbReference type="EMBL" id="AZDI01000009">
    <property type="protein sequence ID" value="KRK45385.1"/>
    <property type="molecule type" value="Genomic_DNA"/>
</dbReference>
<comment type="similarity">
    <text evidence="1">Belongs to the short-chain dehydrogenases/reductases (SDR) family.</text>
</comment>
<evidence type="ECO:0000313" key="2">
    <source>
        <dbReference type="EMBL" id="KRK45385.1"/>
    </source>
</evidence>
<gene>
    <name evidence="2" type="ORF">FC66_GL001502</name>
</gene>
<dbReference type="Gene3D" id="3.40.50.720">
    <property type="entry name" value="NAD(P)-binding Rossmann-like Domain"/>
    <property type="match status" value="1"/>
</dbReference>
<name>A0A0R1HIS0_9LACO</name>
<keyword evidence="3" id="KW-1185">Reference proteome</keyword>
<evidence type="ECO:0000256" key="1">
    <source>
        <dbReference type="ARBA" id="ARBA00006484"/>
    </source>
</evidence>
<dbReference type="PRINTS" id="PR00081">
    <property type="entry name" value="GDHRDH"/>
</dbReference>
<dbReference type="InterPro" id="IPR050259">
    <property type="entry name" value="SDR"/>
</dbReference>
<dbReference type="PANTHER" id="PTHR42879">
    <property type="entry name" value="3-OXOACYL-(ACYL-CARRIER-PROTEIN) REDUCTASE"/>
    <property type="match status" value="1"/>
</dbReference>
<proteinExistence type="inferred from homology"/>
<dbReference type="PATRIC" id="fig|1423719.4.peg.1528"/>
<protein>
    <submittedName>
        <fullName evidence="2">3-oxoacyl-[acyl-carrier-protein] reductase</fullName>
    </submittedName>
</protein>
<dbReference type="AlphaFoldDB" id="A0A0R1HIS0"/>
<dbReference type="Pfam" id="PF13561">
    <property type="entry name" value="adh_short_C2"/>
    <property type="match status" value="1"/>
</dbReference>
<reference evidence="2 3" key="1">
    <citation type="journal article" date="2015" name="Genome Announc.">
        <title>Expanding the biotechnology potential of lactobacilli through comparative genomics of 213 strains and associated genera.</title>
        <authorList>
            <person name="Sun Z."/>
            <person name="Harris H.M."/>
            <person name="McCann A."/>
            <person name="Guo C."/>
            <person name="Argimon S."/>
            <person name="Zhang W."/>
            <person name="Yang X."/>
            <person name="Jeffery I.B."/>
            <person name="Cooney J.C."/>
            <person name="Kagawa T.F."/>
            <person name="Liu W."/>
            <person name="Song Y."/>
            <person name="Salvetti E."/>
            <person name="Wrobel A."/>
            <person name="Rasinkangas P."/>
            <person name="Parkhill J."/>
            <person name="Rea M.C."/>
            <person name="O'Sullivan O."/>
            <person name="Ritari J."/>
            <person name="Douillard F.P."/>
            <person name="Paul Ross R."/>
            <person name="Yang R."/>
            <person name="Briner A.E."/>
            <person name="Felis G.E."/>
            <person name="de Vos W.M."/>
            <person name="Barrangou R."/>
            <person name="Klaenhammer T.R."/>
            <person name="Caufield P.W."/>
            <person name="Cui Y."/>
            <person name="Zhang H."/>
            <person name="O'Toole P.W."/>
        </authorList>
    </citation>
    <scope>NUCLEOTIDE SEQUENCE [LARGE SCALE GENOMIC DNA]</scope>
    <source>
        <strain evidence="2 3">DSM 15638</strain>
    </source>
</reference>
<dbReference type="SUPFAM" id="SSF51735">
    <property type="entry name" value="NAD(P)-binding Rossmann-fold domains"/>
    <property type="match status" value="1"/>
</dbReference>
<dbReference type="InterPro" id="IPR002347">
    <property type="entry name" value="SDR_fam"/>
</dbReference>
<dbReference type="OrthoDB" id="9803333at2"/>
<organism evidence="2 3">
    <name type="scientific">Dellaglioa algida DSM 15638</name>
    <dbReference type="NCBI Taxonomy" id="1423719"/>
    <lineage>
        <taxon>Bacteria</taxon>
        <taxon>Bacillati</taxon>
        <taxon>Bacillota</taxon>
        <taxon>Bacilli</taxon>
        <taxon>Lactobacillales</taxon>
        <taxon>Lactobacillaceae</taxon>
        <taxon>Dellaglioa</taxon>
    </lineage>
</organism>